<gene>
    <name evidence="2" type="ORF">L873DRAFT_1842100</name>
</gene>
<feature type="compositionally biased region" description="Low complexity" evidence="1">
    <location>
        <begin position="220"/>
        <end position="234"/>
    </location>
</feature>
<organism evidence="2 3">
    <name type="scientific">Choiromyces venosus 120613-1</name>
    <dbReference type="NCBI Taxonomy" id="1336337"/>
    <lineage>
        <taxon>Eukaryota</taxon>
        <taxon>Fungi</taxon>
        <taxon>Dikarya</taxon>
        <taxon>Ascomycota</taxon>
        <taxon>Pezizomycotina</taxon>
        <taxon>Pezizomycetes</taxon>
        <taxon>Pezizales</taxon>
        <taxon>Tuberaceae</taxon>
        <taxon>Choiromyces</taxon>
    </lineage>
</organism>
<feature type="compositionally biased region" description="Polar residues" evidence="1">
    <location>
        <begin position="200"/>
        <end position="219"/>
    </location>
</feature>
<reference evidence="2 3" key="1">
    <citation type="journal article" date="2018" name="Nat. Ecol. Evol.">
        <title>Pezizomycetes genomes reveal the molecular basis of ectomycorrhizal truffle lifestyle.</title>
        <authorList>
            <person name="Murat C."/>
            <person name="Payen T."/>
            <person name="Noel B."/>
            <person name="Kuo A."/>
            <person name="Morin E."/>
            <person name="Chen J."/>
            <person name="Kohler A."/>
            <person name="Krizsan K."/>
            <person name="Balestrini R."/>
            <person name="Da Silva C."/>
            <person name="Montanini B."/>
            <person name="Hainaut M."/>
            <person name="Levati E."/>
            <person name="Barry K.W."/>
            <person name="Belfiori B."/>
            <person name="Cichocki N."/>
            <person name="Clum A."/>
            <person name="Dockter R.B."/>
            <person name="Fauchery L."/>
            <person name="Guy J."/>
            <person name="Iotti M."/>
            <person name="Le Tacon F."/>
            <person name="Lindquist E.A."/>
            <person name="Lipzen A."/>
            <person name="Malagnac F."/>
            <person name="Mello A."/>
            <person name="Molinier V."/>
            <person name="Miyauchi S."/>
            <person name="Poulain J."/>
            <person name="Riccioni C."/>
            <person name="Rubini A."/>
            <person name="Sitrit Y."/>
            <person name="Splivallo R."/>
            <person name="Traeger S."/>
            <person name="Wang M."/>
            <person name="Zifcakova L."/>
            <person name="Wipf D."/>
            <person name="Zambonelli A."/>
            <person name="Paolocci F."/>
            <person name="Nowrousian M."/>
            <person name="Ottonello S."/>
            <person name="Baldrian P."/>
            <person name="Spatafora J.W."/>
            <person name="Henrissat B."/>
            <person name="Nagy L.G."/>
            <person name="Aury J.M."/>
            <person name="Wincker P."/>
            <person name="Grigoriev I.V."/>
            <person name="Bonfante P."/>
            <person name="Martin F.M."/>
        </authorList>
    </citation>
    <scope>NUCLEOTIDE SEQUENCE [LARGE SCALE GENOMIC DNA]</scope>
    <source>
        <strain evidence="2 3">120613-1</strain>
    </source>
</reference>
<dbReference type="OrthoDB" id="4151048at2759"/>
<keyword evidence="3" id="KW-1185">Reference proteome</keyword>
<feature type="region of interest" description="Disordered" evidence="1">
    <location>
        <begin position="176"/>
        <end position="242"/>
    </location>
</feature>
<dbReference type="Proteomes" id="UP000276215">
    <property type="component" value="Unassembled WGS sequence"/>
</dbReference>
<dbReference type="AlphaFoldDB" id="A0A3N4JXH8"/>
<accession>A0A3N4JXH8</accession>
<protein>
    <submittedName>
        <fullName evidence="2">Uncharacterized protein</fullName>
    </submittedName>
</protein>
<evidence type="ECO:0000313" key="2">
    <source>
        <dbReference type="EMBL" id="RPB01928.1"/>
    </source>
</evidence>
<proteinExistence type="predicted"/>
<evidence type="ECO:0000313" key="3">
    <source>
        <dbReference type="Proteomes" id="UP000276215"/>
    </source>
</evidence>
<dbReference type="EMBL" id="ML120370">
    <property type="protein sequence ID" value="RPB01928.1"/>
    <property type="molecule type" value="Genomic_DNA"/>
</dbReference>
<sequence length="433" mass="48061">MGTVLMEVSYLVVWAGMVLLFLDHMETPVWLLYLTINYYTSVNVRFNASSDHSDLLALAGNIFADNSPPTCRNAPTLPDNEGFPYSLGYTRLRAKWILCKEYIELNFFKVLLHTVTINNEDVTIRVTMGWVLNSNEPLTSEHAFSPACVVPQPTYLLLTFGVFGLQCEYNREQKKRGKASVVSSAKQRRSSSTSLEGSHRSNSNRIPTTPINTSIQAHDSSSSSRSPVSLPTSPLYHHMSTPGDRDGFQGDYVCMPSGTQSPQSHTSTHQQFFKQEPDSALISFASNCINEKGRNDPTLSSQQPPIFQTPDWAGSTYQPYYRGSDIFDPSKISPSSILPINHQVLPYVPLCAGCQVNPALRLYPGSLLWLPQYSYSSTAPRNSSVSTVLEDEADACLAGRHRAVMESTWDTGDISGRRDLHSLDVQLGCVDDR</sequence>
<dbReference type="STRING" id="1336337.A0A3N4JXH8"/>
<name>A0A3N4JXH8_9PEZI</name>
<evidence type="ECO:0000256" key="1">
    <source>
        <dbReference type="SAM" id="MobiDB-lite"/>
    </source>
</evidence>
<feature type="compositionally biased region" description="Low complexity" evidence="1">
    <location>
        <begin position="179"/>
        <end position="194"/>
    </location>
</feature>